<proteinExistence type="predicted"/>
<dbReference type="EMBL" id="JAPFFF010000010">
    <property type="protein sequence ID" value="KAK8880814.1"/>
    <property type="molecule type" value="Genomic_DNA"/>
</dbReference>
<organism evidence="2 3">
    <name type="scientific">Tritrichomonas musculus</name>
    <dbReference type="NCBI Taxonomy" id="1915356"/>
    <lineage>
        <taxon>Eukaryota</taxon>
        <taxon>Metamonada</taxon>
        <taxon>Parabasalia</taxon>
        <taxon>Tritrichomonadida</taxon>
        <taxon>Tritrichomonadidae</taxon>
        <taxon>Tritrichomonas</taxon>
    </lineage>
</organism>
<name>A0ABR2JPJ9_9EUKA</name>
<accession>A0ABR2JPJ9</accession>
<feature type="coiled-coil region" evidence="1">
    <location>
        <begin position="268"/>
        <end position="330"/>
    </location>
</feature>
<dbReference type="Proteomes" id="UP001470230">
    <property type="component" value="Unassembled WGS sequence"/>
</dbReference>
<keyword evidence="3" id="KW-1185">Reference proteome</keyword>
<reference evidence="2 3" key="1">
    <citation type="submission" date="2024-04" db="EMBL/GenBank/DDBJ databases">
        <title>Tritrichomonas musculus Genome.</title>
        <authorList>
            <person name="Alves-Ferreira E."/>
            <person name="Grigg M."/>
            <person name="Lorenzi H."/>
            <person name="Galac M."/>
        </authorList>
    </citation>
    <scope>NUCLEOTIDE SEQUENCE [LARGE SCALE GENOMIC DNA]</scope>
    <source>
        <strain evidence="2 3">EAF2021</strain>
    </source>
</reference>
<comment type="caution">
    <text evidence="2">The sequence shown here is derived from an EMBL/GenBank/DDBJ whole genome shotgun (WGS) entry which is preliminary data.</text>
</comment>
<keyword evidence="1" id="KW-0175">Coiled coil</keyword>
<protein>
    <submittedName>
        <fullName evidence="2">Uncharacterized protein</fullName>
    </submittedName>
</protein>
<evidence type="ECO:0000313" key="2">
    <source>
        <dbReference type="EMBL" id="KAK8880814.1"/>
    </source>
</evidence>
<feature type="coiled-coil region" evidence="1">
    <location>
        <begin position="398"/>
        <end position="467"/>
    </location>
</feature>
<sequence>MSNPQKLPPKESTEVIYLPNESIQFQGLNESNKKNLSEIMRISFYNLIRYSQAVRENIIYNDIINTFTNHLDLFARSSNIRFENIELFFRLLQNEKIEISNDQYCDLFRLSEHFGVDCLTNILKSYFKRHIKNIDFIIQLLIDQISTQKYDIITNSEFSKEMEDCLSCKIDECVVNSNFCKLPISTIYRIIEKSDASQISSDLLYEFISKNINERFTLLLFLNLRNLSDEKFNSLHKLFESNKKTSINNFSPYLPIDLDYIKYLKDDNKIKEEHNIQLQCKIDELRSQIDEINKKFEDLQSHNHKLENRLKEVEEERDNLKAQDKALKDKIQSIIPIMNDDIINIVERDVRFSHDVRNIFTNGSDNEIVGFICKDTKFSSAIRSIFKSEKDSWINSQIEEYHNQFPKLKNQVNILENEKQDLVRLASELKTNLQRLKSDNAKLNEDYQNLQIKVQEISARNAEIKSQIEKESQGYFDNIELLIPQILNIDIINKALLAACELCKTELVKNLLSNKNIDVSSKDIYYYILFHCNILYIIEF</sequence>
<evidence type="ECO:0000313" key="3">
    <source>
        <dbReference type="Proteomes" id="UP001470230"/>
    </source>
</evidence>
<gene>
    <name evidence="2" type="ORF">M9Y10_003505</name>
</gene>
<dbReference type="Gene3D" id="6.10.250.3150">
    <property type="match status" value="1"/>
</dbReference>
<evidence type="ECO:0000256" key="1">
    <source>
        <dbReference type="SAM" id="Coils"/>
    </source>
</evidence>